<evidence type="ECO:0008006" key="3">
    <source>
        <dbReference type="Google" id="ProtNLM"/>
    </source>
</evidence>
<dbReference type="KEGG" id="ptq:P700755_001343"/>
<dbReference type="OrthoDB" id="893802at2"/>
<accession>K4IGS4</accession>
<dbReference type="HOGENOM" id="CLU_145489_0_0_10"/>
<gene>
    <name evidence="1" type="ordered locus">P700755_001343</name>
</gene>
<sequence length="140" mass="15664">MKLQSIILIVLIFSTVVLMGCDVEGNSFFQSTQVSPVLSVNVPDTMVIGESYSLEVTYQKDSDCHIFSNFEVQPQGDSLVFVRAITLFTQASNCSQDALAELKGLEFDNTFETNFIFKFLKDVDNEGDPVYIDKEVIVIE</sequence>
<reference evidence="1" key="1">
    <citation type="submission" date="2006-03" db="EMBL/GenBank/DDBJ databases">
        <authorList>
            <person name="Bowman J."/>
            <person name="Ferriera S."/>
            <person name="Johnson J."/>
            <person name="Kravitz S."/>
            <person name="Halpern A."/>
            <person name="Remington K."/>
            <person name="Beeson K."/>
            <person name="Tran B."/>
            <person name="Rogers Y.-H."/>
            <person name="Friedman R."/>
            <person name="Venter J.C."/>
        </authorList>
    </citation>
    <scope>NUCLEOTIDE SEQUENCE [LARGE SCALE GENOMIC DNA]</scope>
    <source>
        <strain evidence="1">ATCC 700755</strain>
    </source>
</reference>
<dbReference type="Proteomes" id="UP000008514">
    <property type="component" value="Chromosome"/>
</dbReference>
<dbReference type="AlphaFoldDB" id="K4IGS4"/>
<dbReference type="RefSeq" id="WP_015023882.1">
    <property type="nucleotide sequence ID" value="NC_018721.1"/>
</dbReference>
<dbReference type="PROSITE" id="PS51257">
    <property type="entry name" value="PROKAR_LIPOPROTEIN"/>
    <property type="match status" value="1"/>
</dbReference>
<evidence type="ECO:0000313" key="1">
    <source>
        <dbReference type="EMBL" id="AFU68276.1"/>
    </source>
</evidence>
<dbReference type="STRING" id="313595.P700755_001343"/>
<dbReference type="EMBL" id="CP003879">
    <property type="protein sequence ID" value="AFU68276.1"/>
    <property type="molecule type" value="Genomic_DNA"/>
</dbReference>
<proteinExistence type="predicted"/>
<dbReference type="eggNOG" id="ENOG5033BMC">
    <property type="taxonomic scope" value="Bacteria"/>
</dbReference>
<reference evidence="1" key="2">
    <citation type="submission" date="2012-09" db="EMBL/GenBank/DDBJ databases">
        <title>The complete sequence of Psychroflexus torquis an extreme psychrophile from sea-ice that is stimulated by light.</title>
        <authorList>
            <person name="Feng S."/>
            <person name="Powell S.M."/>
            <person name="Bowman J.P."/>
        </authorList>
    </citation>
    <scope>NUCLEOTIDE SEQUENCE [LARGE SCALE GENOMIC DNA]</scope>
    <source>
        <strain evidence="1">ATCC 700755</strain>
    </source>
</reference>
<evidence type="ECO:0000313" key="2">
    <source>
        <dbReference type="Proteomes" id="UP000008514"/>
    </source>
</evidence>
<protein>
    <recommendedName>
        <fullName evidence="3">Lipoprotein</fullName>
    </recommendedName>
</protein>
<name>K4IGS4_PSYTT</name>
<keyword evidence="2" id="KW-1185">Reference proteome</keyword>
<organism evidence="1 2">
    <name type="scientific">Psychroflexus torquis (strain ATCC 700755 / CIP 106069 / ACAM 623)</name>
    <dbReference type="NCBI Taxonomy" id="313595"/>
    <lineage>
        <taxon>Bacteria</taxon>
        <taxon>Pseudomonadati</taxon>
        <taxon>Bacteroidota</taxon>
        <taxon>Flavobacteriia</taxon>
        <taxon>Flavobacteriales</taxon>
        <taxon>Flavobacteriaceae</taxon>
        <taxon>Psychroflexus</taxon>
    </lineage>
</organism>